<proteinExistence type="predicted"/>
<accession>A0ABU3RBD4</accession>
<evidence type="ECO:0000313" key="1">
    <source>
        <dbReference type="EMBL" id="MDU0201561.1"/>
    </source>
</evidence>
<organism evidence="1 2">
    <name type="scientific">Paenibacillus violae</name>
    <dbReference type="NCBI Taxonomy" id="3077234"/>
    <lineage>
        <taxon>Bacteria</taxon>
        <taxon>Bacillati</taxon>
        <taxon>Bacillota</taxon>
        <taxon>Bacilli</taxon>
        <taxon>Bacillales</taxon>
        <taxon>Paenibacillaceae</taxon>
        <taxon>Paenibacillus</taxon>
    </lineage>
</organism>
<reference evidence="1 2" key="1">
    <citation type="submission" date="2023-10" db="EMBL/GenBank/DDBJ databases">
        <title>Paenibacillus strain PFR10 Genome sequencing and assembly.</title>
        <authorList>
            <person name="Kim I."/>
        </authorList>
    </citation>
    <scope>NUCLEOTIDE SEQUENCE [LARGE SCALE GENOMIC DNA]</scope>
    <source>
        <strain evidence="1 2">PFR10</strain>
    </source>
</reference>
<dbReference type="Proteomes" id="UP001260980">
    <property type="component" value="Unassembled WGS sequence"/>
</dbReference>
<keyword evidence="2" id="KW-1185">Reference proteome</keyword>
<dbReference type="RefSeq" id="WP_157321493.1">
    <property type="nucleotide sequence ID" value="NZ_JAWCUD010000002.1"/>
</dbReference>
<sequence>MLTNDKLSEADIEVILMAIDTSKDALLKVYTKDWLETKIDDIKNKLHAQQEELERNH</sequence>
<gene>
    <name evidence="1" type="ORF">RQP52_10690</name>
</gene>
<evidence type="ECO:0000313" key="2">
    <source>
        <dbReference type="Proteomes" id="UP001260980"/>
    </source>
</evidence>
<protein>
    <submittedName>
        <fullName evidence="1">Uncharacterized protein</fullName>
    </submittedName>
</protein>
<comment type="caution">
    <text evidence="1">The sequence shown here is derived from an EMBL/GenBank/DDBJ whole genome shotgun (WGS) entry which is preliminary data.</text>
</comment>
<dbReference type="EMBL" id="JAWCUD010000002">
    <property type="protein sequence ID" value="MDU0201561.1"/>
    <property type="molecule type" value="Genomic_DNA"/>
</dbReference>
<name>A0ABU3RBD4_9BACL</name>